<dbReference type="GO" id="GO:0098968">
    <property type="term" value="P:neurotransmitter receptor transport postsynaptic membrane to endosome"/>
    <property type="evidence" value="ECO:0007669"/>
    <property type="project" value="TreeGrafter"/>
</dbReference>
<dbReference type="SUPFAM" id="SSF50156">
    <property type="entry name" value="PDZ domain-like"/>
    <property type="match status" value="1"/>
</dbReference>
<dbReference type="GO" id="GO:0043113">
    <property type="term" value="P:receptor clustering"/>
    <property type="evidence" value="ECO:0007669"/>
    <property type="project" value="TreeGrafter"/>
</dbReference>
<evidence type="ECO:0000256" key="3">
    <source>
        <dbReference type="SAM" id="MobiDB-lite"/>
    </source>
</evidence>
<dbReference type="RefSeq" id="XP_038056380.1">
    <property type="nucleotide sequence ID" value="XM_038200452.1"/>
</dbReference>
<feature type="compositionally biased region" description="Polar residues" evidence="3">
    <location>
        <begin position="1044"/>
        <end position="1064"/>
    </location>
</feature>
<dbReference type="InterPro" id="IPR032675">
    <property type="entry name" value="LRR_dom_sf"/>
</dbReference>
<feature type="compositionally biased region" description="Polar residues" evidence="3">
    <location>
        <begin position="849"/>
        <end position="859"/>
    </location>
</feature>
<organism evidence="5 6">
    <name type="scientific">Patiria miniata</name>
    <name type="common">Bat star</name>
    <name type="synonym">Asterina miniata</name>
    <dbReference type="NCBI Taxonomy" id="46514"/>
    <lineage>
        <taxon>Eukaryota</taxon>
        <taxon>Metazoa</taxon>
        <taxon>Echinodermata</taxon>
        <taxon>Eleutherozoa</taxon>
        <taxon>Asterozoa</taxon>
        <taxon>Asteroidea</taxon>
        <taxon>Valvatacea</taxon>
        <taxon>Valvatida</taxon>
        <taxon>Asterinidae</taxon>
        <taxon>Patiria</taxon>
    </lineage>
</organism>
<feature type="compositionally biased region" description="Polar residues" evidence="3">
    <location>
        <begin position="1352"/>
        <end position="1362"/>
    </location>
</feature>
<dbReference type="OrthoDB" id="2187496at2759"/>
<dbReference type="InterPro" id="IPR055414">
    <property type="entry name" value="LRR_R13L4/SHOC2-like"/>
</dbReference>
<feature type="compositionally biased region" description="Basic and acidic residues" evidence="3">
    <location>
        <begin position="862"/>
        <end position="884"/>
    </location>
</feature>
<dbReference type="SMART" id="SM00364">
    <property type="entry name" value="LRR_BAC"/>
    <property type="match status" value="9"/>
</dbReference>
<dbReference type="OMA" id="ANERHYD"/>
<evidence type="ECO:0000256" key="1">
    <source>
        <dbReference type="ARBA" id="ARBA00022614"/>
    </source>
</evidence>
<feature type="region of interest" description="Disordered" evidence="3">
    <location>
        <begin position="1332"/>
        <end position="1417"/>
    </location>
</feature>
<feature type="compositionally biased region" description="Basic and acidic residues" evidence="3">
    <location>
        <begin position="985"/>
        <end position="995"/>
    </location>
</feature>
<dbReference type="SMART" id="SM00369">
    <property type="entry name" value="LRR_TYP"/>
    <property type="match status" value="12"/>
</dbReference>
<feature type="compositionally biased region" description="Polar residues" evidence="3">
    <location>
        <begin position="1174"/>
        <end position="1200"/>
    </location>
</feature>
<dbReference type="InterPro" id="IPR001478">
    <property type="entry name" value="PDZ"/>
</dbReference>
<keyword evidence="2" id="KW-0677">Repeat</keyword>
<evidence type="ECO:0000256" key="2">
    <source>
        <dbReference type="ARBA" id="ARBA00022737"/>
    </source>
</evidence>
<protein>
    <recommendedName>
        <fullName evidence="4">PDZ domain-containing protein</fullName>
    </recommendedName>
</protein>
<feature type="region of interest" description="Disordered" evidence="3">
    <location>
        <begin position="705"/>
        <end position="997"/>
    </location>
</feature>
<feature type="compositionally biased region" description="Basic and acidic residues" evidence="3">
    <location>
        <begin position="923"/>
        <end position="938"/>
    </location>
</feature>
<dbReference type="Pfam" id="PF23598">
    <property type="entry name" value="LRR_14"/>
    <property type="match status" value="1"/>
</dbReference>
<dbReference type="InterPro" id="IPR003591">
    <property type="entry name" value="Leu-rich_rpt_typical-subtyp"/>
</dbReference>
<feature type="compositionally biased region" description="Polar residues" evidence="3">
    <location>
        <begin position="903"/>
        <end position="922"/>
    </location>
</feature>
<dbReference type="Gene3D" id="3.80.10.10">
    <property type="entry name" value="Ribonuclease Inhibitor"/>
    <property type="match status" value="4"/>
</dbReference>
<dbReference type="Gene3D" id="2.30.42.10">
    <property type="match status" value="1"/>
</dbReference>
<accession>A0A913ZYJ4</accession>
<sequence>MSCFCIRLQKDIVKTLDFRHCSLAFIPEEVYEYEETLEELCLDSNNIKDLPRSLFHCEFLKKLSICDNDLCAIPSAVATLVNLEQLDISKNGIVELPDSIKCCKNLSMVEISVNPLGKLPEGFTQLVNLTQLYLNDTLLNYLPANFGRLVKLTVLELRENRLKALPKSMARLTELERLDLGMNEFRKVPEVIGFFTKLTELWLDSNKLTCIPPIIGHLKELSYLDASCNRIESLPSEIDSLDSLTDLHLSKNYLQELPNTIGQLSTLQNLKLDYNQISFLPYSIGGLVSLEELILTYNDLEELPPSIGLLRKLTHLNVDENMLLELPSELGSCSTISLLSLHSNLLMTLPDEIGHISNLSVVNLCNNQLRYLPYKFTKLKKLQALWLSENQSKPLIPLQSEMREDLGKRVLTCFLFPQQHKDPDEVVYQSDGESFHASIWEEQRLSRRQIAFDVSESDSEHKKKRTPTPYPKEGVKRKILATSRGGSGKASRSRSQASNILPNYPSVDTSQRHSQPGSPRDSKSRRPRSPGSPIADSLHLFQADKEKMAKDKARLRGSMSSVSRHDSDTESVASSTKERVVGRREMRARMDRAAMSDAEALIQSPVWSHTGGINTNKQRTVQNHVTKSPGPVNKNHSRGYESDQVDNSRTPIRSPKVPQMQVRHSQAPRSSSVGYSRGYESDQVCTNRSPLDAYVQTRTKTDLEKNRNCNAASTSMDGRQSWRLSHQRSSGYGTDPEHGYTMSPSEDRQSRMANVKQKRDEMLPPPYYRVRQLRMGAQSRSVPRKHPFKDQPQSLKDYGWIDSQLPSTPETEAVSARPQTNHDPNTEFRSKSSSRNPPFRTPPMRNRSHPSAYSDTELTSGPRRDQPKYVEPYQRESDRHRNSKEQVTQHAESGYQLRREKSFQSNDRVSQVNKDQQNAQSDGENRQRDDRLLHEGRQRNSPVFDHSKHLPTSQAPYSDSNQQSSRSVDFTSTSNMRPSSQQHQKLTDPRNRPLPEQKNWQTLVTEDGNQDYVNSHEDRQQPSSVHLNARGSHSLPRDVAGHPQQPSDASTRDAGNQPKSSSLPRSEVKGYKAVVDGIRRDRDHDTLTDRHTNTRRSEMKMRLDGGAPNYASEPELRQSYQPQHPTGTPMAQPSYRPTGHPRDRTLERRQSHSPVFENRDQGPSGETFRFPYGLTSSTPSVDGGSRPQSPTGSRPHSPINTVHRRSRPGSPTDLSQSKQPNHFSENESFNPTNRHRDFRNGHLDKLNKLPQRPLARQYNSDYASDKPNYNRRGSDSFMAQQSKVGQPSNAPMSYHSRLRDSLRGALPTPIVGTNQHQTMHNIYTPELNPRSMQYQGLSSQSSSVPGPDLWPQDSSGYASDQNDLGWKRASSSTPTSSVFQGPSSPPLWRPGFDITPPNHRSRHPSSDPQDQPPPAKRIPVVIYKNPGLGFSITGGKDAPGNPFQPFDWGIFVTKIQPGGPADGVLKPGDKLLEVNGRSFDSILHDDAVKLLRKSNPVSIVVHRTSADN</sequence>
<feature type="compositionally biased region" description="Polar residues" evidence="3">
    <location>
        <begin position="609"/>
        <end position="626"/>
    </location>
</feature>
<feature type="compositionally biased region" description="Polar residues" evidence="3">
    <location>
        <begin position="708"/>
        <end position="732"/>
    </location>
</feature>
<evidence type="ECO:0000313" key="6">
    <source>
        <dbReference type="Proteomes" id="UP000887568"/>
    </source>
</evidence>
<dbReference type="GO" id="GO:0019901">
    <property type="term" value="F:protein kinase binding"/>
    <property type="evidence" value="ECO:0007669"/>
    <property type="project" value="TreeGrafter"/>
</dbReference>
<evidence type="ECO:0000313" key="5">
    <source>
        <dbReference type="EnsemblMetazoa" id="XP_038056380.1"/>
    </source>
</evidence>
<feature type="region of interest" description="Disordered" evidence="3">
    <location>
        <begin position="452"/>
        <end position="582"/>
    </location>
</feature>
<dbReference type="InterPro" id="IPR050614">
    <property type="entry name" value="Synaptic_Scaffolding_LAP-MAGUK"/>
</dbReference>
<dbReference type="PANTHER" id="PTHR23119">
    <property type="entry name" value="DISCS LARGE"/>
    <property type="match status" value="1"/>
</dbReference>
<dbReference type="FunFam" id="3.80.10.10:FF:000118">
    <property type="entry name" value="Leucine rich repeat containing 7"/>
    <property type="match status" value="1"/>
</dbReference>
<dbReference type="Proteomes" id="UP000887568">
    <property type="component" value="Unplaced"/>
</dbReference>
<feature type="compositionally biased region" description="Polar residues" evidence="3">
    <location>
        <begin position="950"/>
        <end position="984"/>
    </location>
</feature>
<evidence type="ECO:0000259" key="4">
    <source>
        <dbReference type="PROSITE" id="PS50106"/>
    </source>
</evidence>
<feature type="region of interest" description="Disordered" evidence="3">
    <location>
        <begin position="609"/>
        <end position="684"/>
    </location>
</feature>
<dbReference type="GO" id="GO:0016323">
    <property type="term" value="C:basolateral plasma membrane"/>
    <property type="evidence" value="ECO:0007669"/>
    <property type="project" value="TreeGrafter"/>
</dbReference>
<reference evidence="5" key="1">
    <citation type="submission" date="2022-11" db="UniProtKB">
        <authorList>
            <consortium name="EnsemblMetazoa"/>
        </authorList>
    </citation>
    <scope>IDENTIFICATION</scope>
</reference>
<dbReference type="GO" id="GO:0045211">
    <property type="term" value="C:postsynaptic membrane"/>
    <property type="evidence" value="ECO:0007669"/>
    <property type="project" value="TreeGrafter"/>
</dbReference>
<feature type="domain" description="PDZ" evidence="4">
    <location>
        <begin position="1417"/>
        <end position="1494"/>
    </location>
</feature>
<dbReference type="GO" id="GO:0098609">
    <property type="term" value="P:cell-cell adhesion"/>
    <property type="evidence" value="ECO:0007669"/>
    <property type="project" value="TreeGrafter"/>
</dbReference>
<dbReference type="GO" id="GO:0045197">
    <property type="term" value="P:establishment or maintenance of epithelial cell apical/basal polarity"/>
    <property type="evidence" value="ECO:0007669"/>
    <property type="project" value="TreeGrafter"/>
</dbReference>
<dbReference type="InterPro" id="IPR001611">
    <property type="entry name" value="Leu-rich_rpt"/>
</dbReference>
<feature type="compositionally biased region" description="Basic and acidic residues" evidence="3">
    <location>
        <begin position="1140"/>
        <end position="1150"/>
    </location>
</feature>
<feature type="compositionally biased region" description="Polar residues" evidence="3">
    <location>
        <begin position="1332"/>
        <end position="1344"/>
    </location>
</feature>
<dbReference type="GeneID" id="119728279"/>
<dbReference type="SUPFAM" id="SSF52058">
    <property type="entry name" value="L domain-like"/>
    <property type="match status" value="1"/>
</dbReference>
<feature type="compositionally biased region" description="Basic and acidic residues" evidence="3">
    <location>
        <begin position="1077"/>
        <end position="1103"/>
    </location>
</feature>
<feature type="compositionally biased region" description="Polar residues" evidence="3">
    <location>
        <begin position="1118"/>
        <end position="1131"/>
    </location>
</feature>
<feature type="compositionally biased region" description="Polar residues" evidence="3">
    <location>
        <begin position="1212"/>
        <end position="1232"/>
    </location>
</feature>
<dbReference type="EnsemblMetazoa" id="XM_038200452.1">
    <property type="protein sequence ID" value="XP_038056380.1"/>
    <property type="gene ID" value="LOC119728279"/>
</dbReference>
<dbReference type="SUPFAM" id="SSF52075">
    <property type="entry name" value="Outer arm dynein light chain 1"/>
    <property type="match status" value="1"/>
</dbReference>
<dbReference type="GO" id="GO:0098887">
    <property type="term" value="P:neurotransmitter receptor transport, endosome to postsynaptic membrane"/>
    <property type="evidence" value="ECO:0007669"/>
    <property type="project" value="TreeGrafter"/>
</dbReference>
<feature type="compositionally biased region" description="Polar residues" evidence="3">
    <location>
        <begin position="506"/>
        <end position="515"/>
    </location>
</feature>
<dbReference type="Pfam" id="PF00595">
    <property type="entry name" value="PDZ"/>
    <property type="match status" value="1"/>
</dbReference>
<dbReference type="SMART" id="SM00228">
    <property type="entry name" value="PDZ"/>
    <property type="match status" value="1"/>
</dbReference>
<feature type="compositionally biased region" description="Polar residues" evidence="3">
    <location>
        <begin position="662"/>
        <end position="674"/>
    </location>
</feature>
<feature type="compositionally biased region" description="Polar residues" evidence="3">
    <location>
        <begin position="1369"/>
        <end position="1382"/>
    </location>
</feature>
<dbReference type="GO" id="GO:0005912">
    <property type="term" value="C:adherens junction"/>
    <property type="evidence" value="ECO:0007669"/>
    <property type="project" value="TreeGrafter"/>
</dbReference>
<dbReference type="PROSITE" id="PS51450">
    <property type="entry name" value="LRR"/>
    <property type="match status" value="6"/>
</dbReference>
<proteinExistence type="predicted"/>
<feature type="compositionally biased region" description="Basic and acidic residues" evidence="3">
    <location>
        <begin position="542"/>
        <end position="554"/>
    </location>
</feature>
<dbReference type="PANTHER" id="PTHR23119:SF50">
    <property type="entry name" value="PDZ DOMAIN-CONTAINING PROTEIN"/>
    <property type="match status" value="1"/>
</dbReference>
<dbReference type="PROSITE" id="PS50106">
    <property type="entry name" value="PDZ"/>
    <property type="match status" value="1"/>
</dbReference>
<keyword evidence="1" id="KW-0433">Leucine-rich repeat</keyword>
<feature type="compositionally biased region" description="Basic and acidic residues" evidence="3">
    <location>
        <begin position="1234"/>
        <end position="1247"/>
    </location>
</feature>
<feature type="compositionally biased region" description="Low complexity" evidence="3">
    <location>
        <begin position="481"/>
        <end position="498"/>
    </location>
</feature>
<dbReference type="SMART" id="SM00365">
    <property type="entry name" value="LRR_SD22"/>
    <property type="match status" value="5"/>
</dbReference>
<name>A0A913ZYJ4_PATMI</name>
<feature type="region of interest" description="Disordered" evidence="3">
    <location>
        <begin position="1012"/>
        <end position="1274"/>
    </location>
</feature>
<keyword evidence="6" id="KW-1185">Reference proteome</keyword>
<dbReference type="InterPro" id="IPR036034">
    <property type="entry name" value="PDZ_sf"/>
</dbReference>
<dbReference type="Pfam" id="PF13855">
    <property type="entry name" value="LRR_8"/>
    <property type="match status" value="1"/>
</dbReference>
<dbReference type="GO" id="GO:0014069">
    <property type="term" value="C:postsynaptic density"/>
    <property type="evidence" value="ECO:0007669"/>
    <property type="project" value="TreeGrafter"/>
</dbReference>